<keyword evidence="3" id="KW-1185">Reference proteome</keyword>
<proteinExistence type="predicted"/>
<dbReference type="Proteomes" id="UP001064632">
    <property type="component" value="Chromosome"/>
</dbReference>
<feature type="compositionally biased region" description="Pro residues" evidence="1">
    <location>
        <begin position="151"/>
        <end position="174"/>
    </location>
</feature>
<dbReference type="EMBL" id="CP104694">
    <property type="protein sequence ID" value="UXI69577.1"/>
    <property type="molecule type" value="Genomic_DNA"/>
</dbReference>
<sequence length="364" mass="39524">MANKIALVGASQAEEIEFRNLLGTAATRLRQRWDMVSETDAELVVVEVDSVFGHMAWLKASGAGKRTAAYTERESARESDLILPRPLTLEGVTQLLMHYTHGVPGAAEPAAPVPAPAEHQYASEYSPPSDGDNGRARFDRQPPRPVAAEPRPTPPPPAARPAPAPVAAPAPAPAPSREVTLVDLITGALINGPTRITSPDAPDLILDPASQTWYSSATTLRALLPHCSRALKPGDWQELSPGEFQSAKGSATAQPYTRLLWYYTVVRSKGELLPSLERGARYKLTRYPQSEREFTKHFRIGTFMLKDFATLEEISDGSGAPLPDVIDYVNAYYAVGFVDHDRAKPGEVDAIKGGVARLRNPFGR</sequence>
<protein>
    <submittedName>
        <fullName evidence="2">Uncharacterized protein</fullName>
    </submittedName>
</protein>
<organism evidence="2 3">
    <name type="scientific">Tahibacter amnicola</name>
    <dbReference type="NCBI Taxonomy" id="2976241"/>
    <lineage>
        <taxon>Bacteria</taxon>
        <taxon>Pseudomonadati</taxon>
        <taxon>Pseudomonadota</taxon>
        <taxon>Gammaproteobacteria</taxon>
        <taxon>Lysobacterales</taxon>
        <taxon>Rhodanobacteraceae</taxon>
        <taxon>Tahibacter</taxon>
    </lineage>
</organism>
<dbReference type="RefSeq" id="WP_261696530.1">
    <property type="nucleotide sequence ID" value="NZ_CP104694.1"/>
</dbReference>
<accession>A0ABY6BJD4</accession>
<gene>
    <name evidence="2" type="ORF">N4264_08020</name>
</gene>
<feature type="compositionally biased region" description="Basic and acidic residues" evidence="1">
    <location>
        <begin position="132"/>
        <end position="142"/>
    </location>
</feature>
<name>A0ABY6BJD4_9GAMM</name>
<reference evidence="2" key="1">
    <citation type="submission" date="2022-09" db="EMBL/GenBank/DDBJ databases">
        <title>Tahibacter sp. nov., isolated from a fresh water.</title>
        <authorList>
            <person name="Baek J.H."/>
            <person name="Lee J.K."/>
            <person name="Kim J.M."/>
            <person name="Jeon C.O."/>
        </authorList>
    </citation>
    <scope>NUCLEOTIDE SEQUENCE</scope>
    <source>
        <strain evidence="2">W38</strain>
    </source>
</reference>
<evidence type="ECO:0000313" key="3">
    <source>
        <dbReference type="Proteomes" id="UP001064632"/>
    </source>
</evidence>
<evidence type="ECO:0000313" key="2">
    <source>
        <dbReference type="EMBL" id="UXI69577.1"/>
    </source>
</evidence>
<feature type="region of interest" description="Disordered" evidence="1">
    <location>
        <begin position="107"/>
        <end position="174"/>
    </location>
</feature>
<evidence type="ECO:0000256" key="1">
    <source>
        <dbReference type="SAM" id="MobiDB-lite"/>
    </source>
</evidence>